<evidence type="ECO:0000313" key="4">
    <source>
        <dbReference type="EMBL" id="EYE92914.1"/>
    </source>
</evidence>
<evidence type="ECO:0000256" key="3">
    <source>
        <dbReference type="PROSITE-ProRule" id="PRU00023"/>
    </source>
</evidence>
<reference evidence="5" key="1">
    <citation type="journal article" date="2014" name="Nat. Commun.">
        <title>Genomic adaptations of the halophilic Dead Sea filamentous fungus Eurotium rubrum.</title>
        <authorList>
            <person name="Kis-Papo T."/>
            <person name="Weig A.R."/>
            <person name="Riley R."/>
            <person name="Persoh D."/>
            <person name="Salamov A."/>
            <person name="Sun H."/>
            <person name="Lipzen A."/>
            <person name="Wasser S.P."/>
            <person name="Rambold G."/>
            <person name="Grigoriev I.V."/>
            <person name="Nevo E."/>
        </authorList>
    </citation>
    <scope>NUCLEOTIDE SEQUENCE [LARGE SCALE GENOMIC DNA]</scope>
    <source>
        <strain evidence="5">CBS 135680</strain>
    </source>
</reference>
<dbReference type="InterPro" id="IPR002110">
    <property type="entry name" value="Ankyrin_rpt"/>
</dbReference>
<keyword evidence="2 3" id="KW-0040">ANK repeat</keyword>
<dbReference type="SMART" id="SM00248">
    <property type="entry name" value="ANK"/>
    <property type="match status" value="8"/>
</dbReference>
<dbReference type="OrthoDB" id="4454093at2759"/>
<evidence type="ECO:0000256" key="1">
    <source>
        <dbReference type="ARBA" id="ARBA00022737"/>
    </source>
</evidence>
<dbReference type="HOGENOM" id="CLU_368791_0_0_1"/>
<organism evidence="4 5">
    <name type="scientific">Aspergillus ruber (strain CBS 135680)</name>
    <dbReference type="NCBI Taxonomy" id="1388766"/>
    <lineage>
        <taxon>Eukaryota</taxon>
        <taxon>Fungi</taxon>
        <taxon>Dikarya</taxon>
        <taxon>Ascomycota</taxon>
        <taxon>Pezizomycotina</taxon>
        <taxon>Eurotiomycetes</taxon>
        <taxon>Eurotiomycetidae</taxon>
        <taxon>Eurotiales</taxon>
        <taxon>Aspergillaceae</taxon>
        <taxon>Aspergillus</taxon>
        <taxon>Aspergillus subgen. Aspergillus</taxon>
    </lineage>
</organism>
<name>A0A017S8E8_ASPRC</name>
<dbReference type="PROSITE" id="PS50088">
    <property type="entry name" value="ANK_REPEAT"/>
    <property type="match status" value="2"/>
</dbReference>
<keyword evidence="5" id="KW-1185">Reference proteome</keyword>
<evidence type="ECO:0000313" key="5">
    <source>
        <dbReference type="Proteomes" id="UP000019804"/>
    </source>
</evidence>
<keyword evidence="1" id="KW-0677">Repeat</keyword>
<dbReference type="Pfam" id="PF12796">
    <property type="entry name" value="Ank_2"/>
    <property type="match status" value="1"/>
</dbReference>
<dbReference type="EMBL" id="KK088434">
    <property type="protein sequence ID" value="EYE92914.1"/>
    <property type="molecule type" value="Genomic_DNA"/>
</dbReference>
<dbReference type="PANTHER" id="PTHR24198">
    <property type="entry name" value="ANKYRIN REPEAT AND PROTEIN KINASE DOMAIN-CONTAINING PROTEIN"/>
    <property type="match status" value="1"/>
</dbReference>
<dbReference type="STRING" id="1388766.A0A017S8E8"/>
<sequence>MQSASTHLLCLPPEILVMITLHLEYAYEMNCLAQTCQQLYSIANNCLFSYYAKECSPRGLDRIVKNDNARALYKLLMNGLNFDQYFRTTGHSTPILLTVDTDLSRIAELLVVYSEFSLKSDQCKYGSSLGGPGHRAYEDDLEKTLYRAAIKGSLGVLKVLASSAAVKKWQISLALAYAVNRGQLASARYLIEEAGVDVNQKITLHGFFESFLALSANRGNLEMVKLLVKAGADLNCPSFQRIVQSPLYIAAARNHGAVVQYLMEMGMRFSNVNFFDIMNLAEFSDLPDYTISNVVKGVDLYAVMADPTYHNCGGYARSCIYNVIAACDDPSLYQRILDMRRSSHDWQHVAGSFGIAVFHGHLTVARYIVDEMVKSDRIVWGNEWSNLVSYTIYYDSAPAFDMLLDRGPPADLPEAGKRWLKDVLTKARDYPEHMEVLLQRGYLDKTIDGRVLQRMLAGAFEAGNLAFVRRLLKHGGIGLLDALDGPDVEYHEQTVLHIAAYYSSLTTFQEFLSTQDLTLDPDHPTHCAALVSAAMGANIDIINYFLGQGFDINALYETSASKDNVAETLIIQVATAWGSPDGHTDKSIREDVAAAIKLLLDHGAQIDTRNSQGLAPLSIALETGNSELAHMLFSRGADPLIALESRADLSGLEQLIRIFKRNEHDVSYLDMLQASLEVMAARGYQSDDFLRLTPSIEGTLSRPRVISQVQDAPSVKGPIVLPYYEDQVYVRWSHFFLIRELRKRYWRAVYPVPSE</sequence>
<proteinExistence type="predicted"/>
<protein>
    <submittedName>
        <fullName evidence="4">Ankyrin</fullName>
    </submittedName>
</protein>
<dbReference type="Gene3D" id="1.25.40.20">
    <property type="entry name" value="Ankyrin repeat-containing domain"/>
    <property type="match status" value="3"/>
</dbReference>
<dbReference type="RefSeq" id="XP_040636602.1">
    <property type="nucleotide sequence ID" value="XM_040780333.1"/>
</dbReference>
<dbReference type="PANTHER" id="PTHR24198:SF165">
    <property type="entry name" value="ANKYRIN REPEAT-CONTAINING PROTEIN-RELATED"/>
    <property type="match status" value="1"/>
</dbReference>
<dbReference type="InterPro" id="IPR036770">
    <property type="entry name" value="Ankyrin_rpt-contain_sf"/>
</dbReference>
<dbReference type="GeneID" id="63695457"/>
<dbReference type="AlphaFoldDB" id="A0A017S8E8"/>
<evidence type="ECO:0000256" key="2">
    <source>
        <dbReference type="ARBA" id="ARBA00023043"/>
    </source>
</evidence>
<dbReference type="SUPFAM" id="SSF48403">
    <property type="entry name" value="Ankyrin repeat"/>
    <property type="match status" value="1"/>
</dbReference>
<dbReference type="CDD" id="cd09917">
    <property type="entry name" value="F-box_SF"/>
    <property type="match status" value="1"/>
</dbReference>
<gene>
    <name evidence="4" type="ORF">EURHEDRAFT_404728</name>
</gene>
<dbReference type="Proteomes" id="UP000019804">
    <property type="component" value="Unassembled WGS sequence"/>
</dbReference>
<feature type="repeat" description="ANK" evidence="3">
    <location>
        <begin position="612"/>
        <end position="638"/>
    </location>
</feature>
<feature type="repeat" description="ANK" evidence="3">
    <location>
        <begin position="212"/>
        <end position="239"/>
    </location>
</feature>
<dbReference type="PROSITE" id="PS50297">
    <property type="entry name" value="ANK_REP_REGION"/>
    <property type="match status" value="2"/>
</dbReference>
<accession>A0A017S8E8</accession>